<feature type="transmembrane region" description="Helical" evidence="2">
    <location>
        <begin position="6"/>
        <end position="22"/>
    </location>
</feature>
<feature type="region of interest" description="Disordered" evidence="1">
    <location>
        <begin position="25"/>
        <end position="56"/>
    </location>
</feature>
<keyword evidence="2" id="KW-1133">Transmembrane helix</keyword>
<dbReference type="Proteomes" id="UP000538292">
    <property type="component" value="Unassembled WGS sequence"/>
</dbReference>
<protein>
    <submittedName>
        <fullName evidence="3">Uncharacterized protein</fullName>
    </submittedName>
</protein>
<proteinExistence type="predicted"/>
<dbReference type="AlphaFoldDB" id="A0A7W1XRX3"/>
<sequence length="112" mass="13009">MTYLILFYAVLVIVGGIVLYVINSRSGKKKKTERKWSLPETDRQHKPVVTSSGSSDAISDTEYREVLRKWLKAQTGVKEKPVKDPLKYSDEKYREVLRSMHKRLHQDKGTDQ</sequence>
<dbReference type="RefSeq" id="WP_181739124.1">
    <property type="nucleotide sequence ID" value="NZ_JACEOL010000023.1"/>
</dbReference>
<evidence type="ECO:0000256" key="2">
    <source>
        <dbReference type="SAM" id="Phobius"/>
    </source>
</evidence>
<keyword evidence="2" id="KW-0472">Membrane</keyword>
<reference evidence="3 4" key="1">
    <citation type="submission" date="2020-07" db="EMBL/GenBank/DDBJ databases">
        <title>Thermoactinomyces phylogeny.</title>
        <authorList>
            <person name="Dunlap C."/>
        </authorList>
    </citation>
    <scope>NUCLEOTIDE SEQUENCE [LARGE SCALE GENOMIC DNA]</scope>
    <source>
        <strain evidence="3 4">AMNI-1</strain>
    </source>
</reference>
<organism evidence="3 4">
    <name type="scientific">Thermoactinomyces mirandus</name>
    <dbReference type="NCBI Taxonomy" id="2756294"/>
    <lineage>
        <taxon>Bacteria</taxon>
        <taxon>Bacillati</taxon>
        <taxon>Bacillota</taxon>
        <taxon>Bacilli</taxon>
        <taxon>Bacillales</taxon>
        <taxon>Thermoactinomycetaceae</taxon>
        <taxon>Thermoactinomyces</taxon>
    </lineage>
</organism>
<feature type="compositionally biased region" description="Basic and acidic residues" evidence="1">
    <location>
        <begin position="34"/>
        <end position="45"/>
    </location>
</feature>
<evidence type="ECO:0000313" key="4">
    <source>
        <dbReference type="Proteomes" id="UP000538292"/>
    </source>
</evidence>
<name>A0A7W1XRX3_9BACL</name>
<evidence type="ECO:0000256" key="1">
    <source>
        <dbReference type="SAM" id="MobiDB-lite"/>
    </source>
</evidence>
<gene>
    <name evidence="3" type="ORF">H2C83_06760</name>
</gene>
<keyword evidence="4" id="KW-1185">Reference proteome</keyword>
<comment type="caution">
    <text evidence="3">The sequence shown here is derived from an EMBL/GenBank/DDBJ whole genome shotgun (WGS) entry which is preliminary data.</text>
</comment>
<accession>A0A7W1XRX3</accession>
<evidence type="ECO:0000313" key="3">
    <source>
        <dbReference type="EMBL" id="MBA4602021.1"/>
    </source>
</evidence>
<dbReference type="EMBL" id="JACEOL010000023">
    <property type="protein sequence ID" value="MBA4602021.1"/>
    <property type="molecule type" value="Genomic_DNA"/>
</dbReference>
<keyword evidence="2" id="KW-0812">Transmembrane</keyword>